<evidence type="ECO:0000256" key="4">
    <source>
        <dbReference type="ARBA" id="ARBA00022692"/>
    </source>
</evidence>
<feature type="transmembrane region" description="Helical" evidence="13">
    <location>
        <begin position="102"/>
        <end position="120"/>
    </location>
</feature>
<dbReference type="InterPro" id="IPR001841">
    <property type="entry name" value="Znf_RING"/>
</dbReference>
<evidence type="ECO:0000256" key="5">
    <source>
        <dbReference type="ARBA" id="ARBA00022723"/>
    </source>
</evidence>
<keyword evidence="6 10" id="KW-0863">Zinc-finger</keyword>
<accession>A0ABR2IC32</accession>
<evidence type="ECO:0000256" key="6">
    <source>
        <dbReference type="ARBA" id="ARBA00022771"/>
    </source>
</evidence>
<feature type="transmembrane region" description="Helical" evidence="13">
    <location>
        <begin position="45"/>
        <end position="66"/>
    </location>
</feature>
<organism evidence="15 16">
    <name type="scientific">Tritrichomonas musculus</name>
    <dbReference type="NCBI Taxonomy" id="1915356"/>
    <lineage>
        <taxon>Eukaryota</taxon>
        <taxon>Metamonada</taxon>
        <taxon>Parabasalia</taxon>
        <taxon>Tritrichomonadida</taxon>
        <taxon>Tritrichomonadidae</taxon>
        <taxon>Tritrichomonas</taxon>
    </lineage>
</organism>
<dbReference type="PROSITE" id="PS50089">
    <property type="entry name" value="ZF_RING_2"/>
    <property type="match status" value="1"/>
</dbReference>
<feature type="compositionally biased region" description="Low complexity" evidence="12">
    <location>
        <begin position="452"/>
        <end position="484"/>
    </location>
</feature>
<feature type="transmembrane region" description="Helical" evidence="13">
    <location>
        <begin position="140"/>
        <end position="156"/>
    </location>
</feature>
<dbReference type="InterPro" id="IPR057992">
    <property type="entry name" value="TPR_SYVN1_N"/>
</dbReference>
<keyword evidence="7" id="KW-0862">Zinc</keyword>
<dbReference type="Proteomes" id="UP001470230">
    <property type="component" value="Unassembled WGS sequence"/>
</dbReference>
<feature type="compositionally biased region" description="Basic residues" evidence="12">
    <location>
        <begin position="393"/>
        <end position="402"/>
    </location>
</feature>
<dbReference type="Pfam" id="PF13639">
    <property type="entry name" value="zf-RING_2"/>
    <property type="match status" value="1"/>
</dbReference>
<feature type="region of interest" description="Disordered" evidence="12">
    <location>
        <begin position="379"/>
        <end position="412"/>
    </location>
</feature>
<keyword evidence="11" id="KW-0175">Coiled coil</keyword>
<dbReference type="SUPFAM" id="SSF57850">
    <property type="entry name" value="RING/U-box"/>
    <property type="match status" value="1"/>
</dbReference>
<comment type="subcellular location">
    <subcellularLocation>
        <location evidence="1">Endomembrane system</location>
        <topology evidence="1">Multi-pass membrane protein</topology>
    </subcellularLocation>
</comment>
<evidence type="ECO:0000256" key="12">
    <source>
        <dbReference type="SAM" id="MobiDB-lite"/>
    </source>
</evidence>
<evidence type="ECO:0000256" key="13">
    <source>
        <dbReference type="SAM" id="Phobius"/>
    </source>
</evidence>
<gene>
    <name evidence="15" type="ORF">M9Y10_011996</name>
</gene>
<feature type="domain" description="RING-type" evidence="14">
    <location>
        <begin position="288"/>
        <end position="327"/>
    </location>
</feature>
<dbReference type="PANTHER" id="PTHR22763:SF183">
    <property type="entry name" value="RING-TYPE DOMAIN-CONTAINING PROTEIN"/>
    <property type="match status" value="1"/>
</dbReference>
<evidence type="ECO:0000259" key="14">
    <source>
        <dbReference type="PROSITE" id="PS50089"/>
    </source>
</evidence>
<keyword evidence="5" id="KW-0479">Metal-binding</keyword>
<sequence length="521" mass="61232">MSKLLQIYFIISFSLFTSVIAKLYTASHSFFEAYVAIFEKKNYFIVVLNFLIAIGIMFIIFIQNYFMGTFQETEYKQATNELFGFVASIFLMVYYLDLEFVTFNFVMLIFCRYLICLINVRVKGFTINFENASAKSHRRLILLQFSLFLYCFSHFINNLKKYNENAFNVTLMNQYFLCCNFLFESIISQMIIISDDQGGNSITAYYNRQKLSYYGSIFSVAINILTGFIILKSRIRNKVIFILISIYDPLNETFKKINNYRKWKKFCTDLNMNLLSPTDEELQEHDTCIICRMKLTKNYAKKLPCGHIFHLDCMIVWFGSRQICPLCGADIHELLKGINIDHHHHHHDHDILDEENNNEVNNYIDDLDGVQFNYADFENNANDTVDNSDNHNHGYKRHRSHKHDPQPQNDAVETSYSFSDFANLDDIDDSQQNQAQNIDVNPFDYIYNPNIDNPNQENTNRNNNNQNITNEINNNNQNNTPPDNSNAELAEELRQTKLLLKEFEDRVKYLEARMQNKDDNE</sequence>
<evidence type="ECO:0000313" key="16">
    <source>
        <dbReference type="Proteomes" id="UP001470230"/>
    </source>
</evidence>
<dbReference type="SMART" id="SM00184">
    <property type="entry name" value="RING"/>
    <property type="match status" value="1"/>
</dbReference>
<evidence type="ECO:0000256" key="8">
    <source>
        <dbReference type="ARBA" id="ARBA00022989"/>
    </source>
</evidence>
<dbReference type="InterPro" id="IPR013083">
    <property type="entry name" value="Znf_RING/FYVE/PHD"/>
</dbReference>
<evidence type="ECO:0000256" key="11">
    <source>
        <dbReference type="SAM" id="Coils"/>
    </source>
</evidence>
<evidence type="ECO:0000256" key="2">
    <source>
        <dbReference type="ARBA" id="ARBA00004906"/>
    </source>
</evidence>
<dbReference type="Gene3D" id="3.30.40.10">
    <property type="entry name" value="Zinc/RING finger domain, C3HC4 (zinc finger)"/>
    <property type="match status" value="1"/>
</dbReference>
<dbReference type="EMBL" id="JAPFFF010000018">
    <property type="protein sequence ID" value="KAK8860332.1"/>
    <property type="molecule type" value="Genomic_DNA"/>
</dbReference>
<evidence type="ECO:0000256" key="7">
    <source>
        <dbReference type="ARBA" id="ARBA00022833"/>
    </source>
</evidence>
<dbReference type="InterPro" id="IPR050731">
    <property type="entry name" value="HRD1_E3_ubiq-ligases"/>
</dbReference>
<comment type="caution">
    <text evidence="15">The sequence shown here is derived from an EMBL/GenBank/DDBJ whole genome shotgun (WGS) entry which is preliminary data.</text>
</comment>
<keyword evidence="16" id="KW-1185">Reference proteome</keyword>
<keyword evidence="8 13" id="KW-1133">Transmembrane helix</keyword>
<keyword evidence="3" id="KW-0808">Transferase</keyword>
<reference evidence="15 16" key="1">
    <citation type="submission" date="2024-04" db="EMBL/GenBank/DDBJ databases">
        <title>Tritrichomonas musculus Genome.</title>
        <authorList>
            <person name="Alves-Ferreira E."/>
            <person name="Grigg M."/>
            <person name="Lorenzi H."/>
            <person name="Galac M."/>
        </authorList>
    </citation>
    <scope>NUCLEOTIDE SEQUENCE [LARGE SCALE GENOMIC DNA]</scope>
    <source>
        <strain evidence="15 16">EAF2021</strain>
    </source>
</reference>
<dbReference type="PANTHER" id="PTHR22763">
    <property type="entry name" value="RING ZINC FINGER PROTEIN"/>
    <property type="match status" value="1"/>
</dbReference>
<dbReference type="Pfam" id="PF25563">
    <property type="entry name" value="TPR_SYVN1_N"/>
    <property type="match status" value="1"/>
</dbReference>
<proteinExistence type="predicted"/>
<evidence type="ECO:0000256" key="10">
    <source>
        <dbReference type="PROSITE-ProRule" id="PRU00175"/>
    </source>
</evidence>
<evidence type="ECO:0000313" key="15">
    <source>
        <dbReference type="EMBL" id="KAK8860332.1"/>
    </source>
</evidence>
<evidence type="ECO:0000256" key="3">
    <source>
        <dbReference type="ARBA" id="ARBA00022679"/>
    </source>
</evidence>
<name>A0ABR2IC32_9EUKA</name>
<protein>
    <submittedName>
        <fullName evidence="15">E3 ubiquitin-protein ligase synoviolin</fullName>
    </submittedName>
</protein>
<keyword evidence="9 13" id="KW-0472">Membrane</keyword>
<evidence type="ECO:0000256" key="1">
    <source>
        <dbReference type="ARBA" id="ARBA00004127"/>
    </source>
</evidence>
<feature type="coiled-coil region" evidence="11">
    <location>
        <begin position="486"/>
        <end position="520"/>
    </location>
</feature>
<keyword evidence="4 13" id="KW-0812">Transmembrane</keyword>
<feature type="region of interest" description="Disordered" evidence="12">
    <location>
        <begin position="443"/>
        <end position="484"/>
    </location>
</feature>
<feature type="transmembrane region" description="Helical" evidence="13">
    <location>
        <begin position="211"/>
        <end position="231"/>
    </location>
</feature>
<evidence type="ECO:0000256" key="9">
    <source>
        <dbReference type="ARBA" id="ARBA00023136"/>
    </source>
</evidence>
<comment type="pathway">
    <text evidence="2">Protein modification; protein ubiquitination.</text>
</comment>
<feature type="transmembrane region" description="Helical" evidence="13">
    <location>
        <begin position="78"/>
        <end position="96"/>
    </location>
</feature>